<evidence type="ECO:0000256" key="1">
    <source>
        <dbReference type="SAM" id="Phobius"/>
    </source>
</evidence>
<dbReference type="InterPro" id="IPR058895">
    <property type="entry name" value="YkoA-like"/>
</dbReference>
<keyword evidence="3" id="KW-1185">Reference proteome</keyword>
<organism evidence="2 3">
    <name type="scientific">Metabacillus indicus</name>
    <name type="common">Bacillus indicus</name>
    <dbReference type="NCBI Taxonomy" id="246786"/>
    <lineage>
        <taxon>Bacteria</taxon>
        <taxon>Bacillati</taxon>
        <taxon>Bacillota</taxon>
        <taxon>Bacilli</taxon>
        <taxon>Bacillales</taxon>
        <taxon>Bacillaceae</taxon>
        <taxon>Metabacillus</taxon>
    </lineage>
</organism>
<gene>
    <name evidence="2" type="ORF">GS18_0203635</name>
</gene>
<proteinExistence type="predicted"/>
<dbReference type="EMBL" id="JNVC02000001">
    <property type="protein sequence ID" value="KEZ54029.1"/>
    <property type="molecule type" value="Genomic_DNA"/>
</dbReference>
<keyword evidence="1" id="KW-1133">Transmembrane helix</keyword>
<feature type="transmembrane region" description="Helical" evidence="1">
    <location>
        <begin position="9"/>
        <end position="25"/>
    </location>
</feature>
<dbReference type="Pfam" id="PF26313">
    <property type="entry name" value="YkoA"/>
    <property type="match status" value="1"/>
</dbReference>
<protein>
    <submittedName>
        <fullName evidence="2">Uncharacterized protein</fullName>
    </submittedName>
</protein>
<dbReference type="AlphaFoldDB" id="A0A084H367"/>
<evidence type="ECO:0000313" key="3">
    <source>
        <dbReference type="Proteomes" id="UP000028549"/>
    </source>
</evidence>
<reference evidence="2 3" key="1">
    <citation type="journal article" date="2005" name="Int. J. Syst. Evol. Microbiol.">
        <title>Bacillus cibi sp. nov., isolated from jeotgal, a traditional Korean fermented seafood.</title>
        <authorList>
            <person name="Yoon J.H."/>
            <person name="Lee C.H."/>
            <person name="Oh T.K."/>
        </authorList>
    </citation>
    <scope>NUCLEOTIDE SEQUENCE [LARGE SCALE GENOMIC DNA]</scope>
    <source>
        <strain evidence="2 3">DSM 16189</strain>
    </source>
</reference>
<comment type="caution">
    <text evidence="2">The sequence shown here is derived from an EMBL/GenBank/DDBJ whole genome shotgun (WGS) entry which is preliminary data.</text>
</comment>
<dbReference type="Proteomes" id="UP000028549">
    <property type="component" value="Unassembled WGS sequence"/>
</dbReference>
<feature type="transmembrane region" description="Helical" evidence="1">
    <location>
        <begin position="31"/>
        <end position="47"/>
    </location>
</feature>
<keyword evidence="1" id="KW-0812">Transmembrane</keyword>
<evidence type="ECO:0000313" key="2">
    <source>
        <dbReference type="EMBL" id="KEZ54029.1"/>
    </source>
</evidence>
<name>A0A084H367_METID</name>
<feature type="transmembrane region" description="Helical" evidence="1">
    <location>
        <begin position="67"/>
        <end position="85"/>
    </location>
</feature>
<sequence>MKLLTLMEYSLYIFFTGLFLAYTGFKTSNMTFFIGLVIIYLLVHYFSKKILTRLGKIDDRVSFPKTILGIIGSVFVTMLILTLIYT</sequence>
<keyword evidence="1" id="KW-0472">Membrane</keyword>
<accession>A0A084H367</accession>
<dbReference type="RefSeq" id="WP_029565523.1">
    <property type="nucleotide sequence ID" value="NZ_JNVC02000001.1"/>
</dbReference>
<dbReference type="OrthoDB" id="2923255at2"/>